<keyword evidence="2" id="KW-1185">Reference proteome</keyword>
<accession>A0A8K0HQR1</accession>
<dbReference type="AlphaFoldDB" id="A0A8K0HQR1"/>
<dbReference type="EMBL" id="VOIH02000001">
    <property type="protein sequence ID" value="KAF3455849.1"/>
    <property type="molecule type" value="Genomic_DNA"/>
</dbReference>
<sequence>MGMWVNLIFDSRAWLRCGTGEHGAVHVLLHFNILDKDTLSNPRDSVEGCYSKAEYMDDASKGGFTYDGDDFPMPEKGDDGTRLKVGEVAFLIAFFEYGFFLPFLPMYCEILHKWGLAPRNYKNMLLLEKAAKYFSYEILFGEGRDDYRMDEKETQFNEEEWGWLEVDSFEVGHSYFNWHYTFALYVRQNEISPIEVLVVVL</sequence>
<gene>
    <name evidence="1" type="ORF">FNV43_RR00491</name>
</gene>
<evidence type="ECO:0000313" key="2">
    <source>
        <dbReference type="Proteomes" id="UP000796880"/>
    </source>
</evidence>
<dbReference type="OrthoDB" id="671678at2759"/>
<proteinExistence type="predicted"/>
<name>A0A8K0HQR1_9ROSA</name>
<organism evidence="1 2">
    <name type="scientific">Rhamnella rubrinervis</name>
    <dbReference type="NCBI Taxonomy" id="2594499"/>
    <lineage>
        <taxon>Eukaryota</taxon>
        <taxon>Viridiplantae</taxon>
        <taxon>Streptophyta</taxon>
        <taxon>Embryophyta</taxon>
        <taxon>Tracheophyta</taxon>
        <taxon>Spermatophyta</taxon>
        <taxon>Magnoliopsida</taxon>
        <taxon>eudicotyledons</taxon>
        <taxon>Gunneridae</taxon>
        <taxon>Pentapetalae</taxon>
        <taxon>rosids</taxon>
        <taxon>fabids</taxon>
        <taxon>Rosales</taxon>
        <taxon>Rhamnaceae</taxon>
        <taxon>rhamnoid group</taxon>
        <taxon>Rhamneae</taxon>
        <taxon>Rhamnella</taxon>
    </lineage>
</organism>
<reference evidence="1" key="1">
    <citation type="submission" date="2020-03" db="EMBL/GenBank/DDBJ databases">
        <title>A high-quality chromosome-level genome assembly of a woody plant with both climbing and erect habits, Rhamnella rubrinervis.</title>
        <authorList>
            <person name="Lu Z."/>
            <person name="Yang Y."/>
            <person name="Zhu X."/>
            <person name="Sun Y."/>
        </authorList>
    </citation>
    <scope>NUCLEOTIDE SEQUENCE</scope>
    <source>
        <strain evidence="1">BYM</strain>
        <tissue evidence="1">Leaf</tissue>
    </source>
</reference>
<comment type="caution">
    <text evidence="1">The sequence shown here is derived from an EMBL/GenBank/DDBJ whole genome shotgun (WGS) entry which is preliminary data.</text>
</comment>
<protein>
    <submittedName>
        <fullName evidence="1">Uncharacterized protein</fullName>
    </submittedName>
</protein>
<dbReference type="Proteomes" id="UP000796880">
    <property type="component" value="Unassembled WGS sequence"/>
</dbReference>
<evidence type="ECO:0000313" key="1">
    <source>
        <dbReference type="EMBL" id="KAF3455849.1"/>
    </source>
</evidence>